<feature type="region of interest" description="Disordered" evidence="17">
    <location>
        <begin position="400"/>
        <end position="432"/>
    </location>
</feature>
<evidence type="ECO:0000256" key="9">
    <source>
        <dbReference type="ARBA" id="ARBA00023034"/>
    </source>
</evidence>
<evidence type="ECO:0000256" key="10">
    <source>
        <dbReference type="ARBA" id="ARBA00023054"/>
    </source>
</evidence>
<protein>
    <recommendedName>
        <fullName evidence="14">Golgi-associated PDZ and coiled-coil motif-containing protein</fullName>
    </recommendedName>
    <alternativeName>
        <fullName evidence="15">CFTR-associated ligand</fullName>
    </alternativeName>
    <alternativeName>
        <fullName evidence="16">PDZ protein interacting specifically with TC10</fullName>
    </alternativeName>
</protein>
<comment type="subcellular location">
    <subcellularLocation>
        <location evidence="2">Cell projection</location>
        <location evidence="2">Dendrite</location>
    </subcellularLocation>
    <subcellularLocation>
        <location evidence="4">Cytoplasm</location>
    </subcellularLocation>
    <subcellularLocation>
        <location evidence="3">Golgi apparatus membrane</location>
        <topology evidence="3">Peripheral membrane protein</topology>
    </subcellularLocation>
    <subcellularLocation>
        <location evidence="1">Golgi apparatus</location>
        <location evidence="1">trans-Golgi network membrane</location>
    </subcellularLocation>
    <subcellularLocation>
        <location evidence="13">Postsynaptic density</location>
    </subcellularLocation>
</comment>
<evidence type="ECO:0000256" key="12">
    <source>
        <dbReference type="ARBA" id="ARBA00023273"/>
    </source>
</evidence>
<keyword evidence="20" id="KW-1185">Reference proteome</keyword>
<accession>A0AAV5TVW9</accession>
<evidence type="ECO:0000256" key="3">
    <source>
        <dbReference type="ARBA" id="ARBA00004395"/>
    </source>
</evidence>
<feature type="domain" description="PDZ" evidence="18">
    <location>
        <begin position="284"/>
        <end position="367"/>
    </location>
</feature>
<dbReference type="AlphaFoldDB" id="A0AAV5TVW9"/>
<dbReference type="PROSITE" id="PS50106">
    <property type="entry name" value="PDZ"/>
    <property type="match status" value="1"/>
</dbReference>
<dbReference type="GO" id="GO:0014069">
    <property type="term" value="C:postsynaptic density"/>
    <property type="evidence" value="ECO:0007669"/>
    <property type="project" value="UniProtKB-SubCell"/>
</dbReference>
<keyword evidence="10" id="KW-0175">Coiled coil</keyword>
<dbReference type="Proteomes" id="UP001432027">
    <property type="component" value="Unassembled WGS sequence"/>
</dbReference>
<dbReference type="GO" id="GO:0015031">
    <property type="term" value="P:protein transport"/>
    <property type="evidence" value="ECO:0007669"/>
    <property type="project" value="UniProtKB-KW"/>
</dbReference>
<dbReference type="SUPFAM" id="SSF50156">
    <property type="entry name" value="PDZ domain-like"/>
    <property type="match status" value="1"/>
</dbReference>
<name>A0AAV5TVW9_9BILA</name>
<evidence type="ECO:0000256" key="5">
    <source>
        <dbReference type="ARBA" id="ARBA00022448"/>
    </source>
</evidence>
<dbReference type="EMBL" id="BTSX01000005">
    <property type="protein sequence ID" value="GMS98695.1"/>
    <property type="molecule type" value="Genomic_DNA"/>
</dbReference>
<keyword evidence="7" id="KW-0653">Protein transport</keyword>
<evidence type="ECO:0000256" key="11">
    <source>
        <dbReference type="ARBA" id="ARBA00023136"/>
    </source>
</evidence>
<dbReference type="GO" id="GO:0030140">
    <property type="term" value="C:trans-Golgi network transport vesicle"/>
    <property type="evidence" value="ECO:0007669"/>
    <property type="project" value="TreeGrafter"/>
</dbReference>
<dbReference type="GO" id="GO:0000139">
    <property type="term" value="C:Golgi membrane"/>
    <property type="evidence" value="ECO:0007669"/>
    <property type="project" value="UniProtKB-SubCell"/>
</dbReference>
<evidence type="ECO:0000256" key="7">
    <source>
        <dbReference type="ARBA" id="ARBA00022927"/>
    </source>
</evidence>
<keyword evidence="12" id="KW-0966">Cell projection</keyword>
<dbReference type="PANTHER" id="PTHR16528:SF2">
    <property type="entry name" value="GOLGI-ASSOCIATED PDZ AND COILED-COIL MOTIF-CONTAINING PROTEIN"/>
    <property type="match status" value="1"/>
</dbReference>
<keyword evidence="6" id="KW-0963">Cytoplasm</keyword>
<evidence type="ECO:0000256" key="1">
    <source>
        <dbReference type="ARBA" id="ARBA00004198"/>
    </source>
</evidence>
<reference evidence="19" key="1">
    <citation type="submission" date="2023-10" db="EMBL/GenBank/DDBJ databases">
        <title>Genome assembly of Pristionchus species.</title>
        <authorList>
            <person name="Yoshida K."/>
            <person name="Sommer R.J."/>
        </authorList>
    </citation>
    <scope>NUCLEOTIDE SEQUENCE</scope>
    <source>
        <strain evidence="19">RS0144</strain>
    </source>
</reference>
<evidence type="ECO:0000313" key="19">
    <source>
        <dbReference type="EMBL" id="GMS98695.1"/>
    </source>
</evidence>
<dbReference type="CDD" id="cd06800">
    <property type="entry name" value="PDZ_GOPC-like"/>
    <property type="match status" value="1"/>
</dbReference>
<dbReference type="InterPro" id="IPR036034">
    <property type="entry name" value="PDZ_sf"/>
</dbReference>
<keyword evidence="8" id="KW-0770">Synapse</keyword>
<dbReference type="GO" id="GO:2000009">
    <property type="term" value="P:negative regulation of protein localization to cell surface"/>
    <property type="evidence" value="ECO:0007669"/>
    <property type="project" value="TreeGrafter"/>
</dbReference>
<dbReference type="PANTHER" id="PTHR16528">
    <property type="entry name" value="GOLGI-ASSOCIATED PDZ AND COILED-COIL MOTIF-CONTAINING"/>
    <property type="match status" value="1"/>
</dbReference>
<evidence type="ECO:0000259" key="18">
    <source>
        <dbReference type="PROSITE" id="PS50106"/>
    </source>
</evidence>
<evidence type="ECO:0000256" key="2">
    <source>
        <dbReference type="ARBA" id="ARBA00004279"/>
    </source>
</evidence>
<dbReference type="InterPro" id="IPR038879">
    <property type="entry name" value="GOPC"/>
</dbReference>
<dbReference type="Gene3D" id="2.30.42.10">
    <property type="match status" value="1"/>
</dbReference>
<dbReference type="GO" id="GO:0042802">
    <property type="term" value="F:identical protein binding"/>
    <property type="evidence" value="ECO:0007669"/>
    <property type="project" value="UniProtKB-ARBA"/>
</dbReference>
<evidence type="ECO:0000256" key="16">
    <source>
        <dbReference type="ARBA" id="ARBA00083668"/>
    </source>
</evidence>
<dbReference type="GO" id="GO:0030425">
    <property type="term" value="C:dendrite"/>
    <property type="evidence" value="ECO:0007669"/>
    <property type="project" value="UniProtKB-SubCell"/>
</dbReference>
<keyword evidence="5" id="KW-0813">Transport</keyword>
<evidence type="ECO:0000256" key="14">
    <source>
        <dbReference type="ARBA" id="ARBA00072943"/>
    </source>
</evidence>
<evidence type="ECO:0000256" key="17">
    <source>
        <dbReference type="SAM" id="MobiDB-lite"/>
    </source>
</evidence>
<evidence type="ECO:0000256" key="4">
    <source>
        <dbReference type="ARBA" id="ARBA00004496"/>
    </source>
</evidence>
<evidence type="ECO:0000256" key="6">
    <source>
        <dbReference type="ARBA" id="ARBA00022490"/>
    </source>
</evidence>
<proteinExistence type="predicted"/>
<evidence type="ECO:0000256" key="8">
    <source>
        <dbReference type="ARBA" id="ARBA00023018"/>
    </source>
</evidence>
<evidence type="ECO:0000256" key="15">
    <source>
        <dbReference type="ARBA" id="ARBA00081191"/>
    </source>
</evidence>
<evidence type="ECO:0000256" key="13">
    <source>
        <dbReference type="ARBA" id="ARBA00034105"/>
    </source>
</evidence>
<organism evidence="19 20">
    <name type="scientific">Pristionchus entomophagus</name>
    <dbReference type="NCBI Taxonomy" id="358040"/>
    <lineage>
        <taxon>Eukaryota</taxon>
        <taxon>Metazoa</taxon>
        <taxon>Ecdysozoa</taxon>
        <taxon>Nematoda</taxon>
        <taxon>Chromadorea</taxon>
        <taxon>Rhabditida</taxon>
        <taxon>Rhabditina</taxon>
        <taxon>Diplogasteromorpha</taxon>
        <taxon>Diplogasteroidea</taxon>
        <taxon>Neodiplogasteridae</taxon>
        <taxon>Pristionchus</taxon>
    </lineage>
</organism>
<dbReference type="SMART" id="SM00228">
    <property type="entry name" value="PDZ"/>
    <property type="match status" value="1"/>
</dbReference>
<dbReference type="GO" id="GO:0044325">
    <property type="term" value="F:transmembrane transporter binding"/>
    <property type="evidence" value="ECO:0007669"/>
    <property type="project" value="TreeGrafter"/>
</dbReference>
<keyword evidence="9" id="KW-0333">Golgi apparatus</keyword>
<dbReference type="Pfam" id="PF00595">
    <property type="entry name" value="PDZ"/>
    <property type="match status" value="1"/>
</dbReference>
<dbReference type="InterPro" id="IPR001478">
    <property type="entry name" value="PDZ"/>
</dbReference>
<dbReference type="GO" id="GO:0005886">
    <property type="term" value="C:plasma membrane"/>
    <property type="evidence" value="ECO:0007669"/>
    <property type="project" value="UniProtKB-ARBA"/>
</dbReference>
<keyword evidence="11" id="KW-0472">Membrane</keyword>
<dbReference type="FunFam" id="2.30.42.10:FF:000067">
    <property type="entry name" value="Golgi-associated PDZ and coiled-coil motif-containing protein-like"/>
    <property type="match status" value="1"/>
</dbReference>
<sequence length="432" mass="47120">MTSSTAAEGPPPPVAAPQWAELLEKEFDKAFVALDLLLGEVDSDQVEITYEGRQKMTALSSAFAQLMHKTQTLYFNLARSERELGSTRDSLVIARAERANKEKEAGELMLQVHSLQCQVHAKTAPHESDMIKKKLDTQMGALRAERMPGLRAEVEADVLRKENARWRRLVGALENEVFGARLAAKYLDKELAGRIQQIQLLGRNMRGIEHDRLWNQLEAEIHLHRHKTVIRACRGRGQTKGLRAPPPQTDTAVAASTCCDASTECGEGVRKCSTRRKGVGESRRVVLRKEPHEGLGISITGGTEHALPIVVSEIQPGQPADRCGNLFVGDVILSVNGYDLRNAKHQEAVDILSSQQGDLMMDVVFVAPDSDSDDNGTVLIEDEAGSVFHLYDNEVRMASGADAKSGGASSSTRSSPMSAQTSSSSSTADDKI</sequence>
<gene>
    <name evidence="19" type="ORF">PENTCL1PPCAC_20870</name>
</gene>
<comment type="caution">
    <text evidence="19">The sequence shown here is derived from an EMBL/GenBank/DDBJ whole genome shotgun (WGS) entry which is preliminary data.</text>
</comment>
<evidence type="ECO:0000313" key="20">
    <source>
        <dbReference type="Proteomes" id="UP001432027"/>
    </source>
</evidence>